<organism evidence="9 10">
    <name type="scientific">Aeromicrobium phragmitis</name>
    <dbReference type="NCBI Taxonomy" id="2478914"/>
    <lineage>
        <taxon>Bacteria</taxon>
        <taxon>Bacillati</taxon>
        <taxon>Actinomycetota</taxon>
        <taxon>Actinomycetes</taxon>
        <taxon>Propionibacteriales</taxon>
        <taxon>Nocardioidaceae</taxon>
        <taxon>Aeromicrobium</taxon>
    </lineage>
</organism>
<comment type="subcellular location">
    <subcellularLocation>
        <location evidence="1">Cell inner membrane</location>
        <topology evidence="1">Multi-pass membrane protein</topology>
    </subcellularLocation>
</comment>
<dbReference type="AlphaFoldDB" id="A0A3L8PTA1"/>
<feature type="domain" description="TRAP C4-dicarboxylate transport system permease DctM subunit" evidence="8">
    <location>
        <begin position="11"/>
        <end position="423"/>
    </location>
</feature>
<dbReference type="GO" id="GO:0022857">
    <property type="term" value="F:transmembrane transporter activity"/>
    <property type="evidence" value="ECO:0007669"/>
    <property type="project" value="TreeGrafter"/>
</dbReference>
<dbReference type="PANTHER" id="PTHR33362:SF5">
    <property type="entry name" value="C4-DICARBOXYLATE TRAP TRANSPORTER LARGE PERMEASE PROTEIN DCTM"/>
    <property type="match status" value="1"/>
</dbReference>
<feature type="transmembrane region" description="Helical" evidence="7">
    <location>
        <begin position="179"/>
        <end position="199"/>
    </location>
</feature>
<comment type="caution">
    <text evidence="9">The sequence shown here is derived from an EMBL/GenBank/DDBJ whole genome shotgun (WGS) entry which is preliminary data.</text>
</comment>
<gene>
    <name evidence="9" type="ORF">D9V41_00790</name>
</gene>
<feature type="transmembrane region" description="Helical" evidence="7">
    <location>
        <begin position="278"/>
        <end position="299"/>
    </location>
</feature>
<feature type="transmembrane region" description="Helical" evidence="7">
    <location>
        <begin position="311"/>
        <end position="332"/>
    </location>
</feature>
<evidence type="ECO:0000256" key="1">
    <source>
        <dbReference type="ARBA" id="ARBA00004429"/>
    </source>
</evidence>
<proteinExistence type="predicted"/>
<keyword evidence="4 7" id="KW-0812">Transmembrane</keyword>
<sequence length="430" mass="44943">MDPTLLAVLGIVVMFVLLFLRLPVSFAMLAVGLTGSTMILGPAAGLQLVAADVYRQMSSYGLAVVPLFILMGMVIFHTGMSSKLFKAAYAWIGHLPGGVAATTILASIAFSSVSGSNSASTATMGSVALPEMKRYGYDPRVAGGAVAIGGTLGVLIPPSTALIIIAVQSEQSISRLFQAALWPGIFVGLLLVLTVMVICRLKPEYGPPGPKASWSVRFSSLKGVVETGLLFALAIGGLFAGWFTPSEAAAVGAFGALVIATVNRSLTREVLQRSIVDTLRTSAMVVLLIAGAVVFGRFLSVTRMPFELADWVSGLAVAPFAILLVVVAIYLVGGAIMDALGFLVISIPIFFPLVTALGYDLVWFTIIVTLVTTLGSVTPPVGVNVFITAGLDRSLDVMTVFRGVNPYYVPYVASLGVFLVVPGTILFAVS</sequence>
<feature type="transmembrane region" description="Helical" evidence="7">
    <location>
        <begin position="141"/>
        <end position="167"/>
    </location>
</feature>
<protein>
    <submittedName>
        <fullName evidence="9">TRAP transporter large permease</fullName>
    </submittedName>
</protein>
<feature type="transmembrane region" description="Helical" evidence="7">
    <location>
        <begin position="57"/>
        <end position="76"/>
    </location>
</feature>
<evidence type="ECO:0000256" key="5">
    <source>
        <dbReference type="ARBA" id="ARBA00022989"/>
    </source>
</evidence>
<keyword evidence="3" id="KW-0997">Cell inner membrane</keyword>
<feature type="transmembrane region" description="Helical" evidence="7">
    <location>
        <begin position="29"/>
        <end position="51"/>
    </location>
</feature>
<dbReference type="Pfam" id="PF06808">
    <property type="entry name" value="DctM"/>
    <property type="match status" value="1"/>
</dbReference>
<keyword evidence="5 7" id="KW-1133">Transmembrane helix</keyword>
<accession>A0A3L8PTA1</accession>
<evidence type="ECO:0000256" key="3">
    <source>
        <dbReference type="ARBA" id="ARBA00022519"/>
    </source>
</evidence>
<dbReference type="GO" id="GO:0005886">
    <property type="term" value="C:plasma membrane"/>
    <property type="evidence" value="ECO:0007669"/>
    <property type="project" value="UniProtKB-SubCell"/>
</dbReference>
<dbReference type="EMBL" id="RDBF01000001">
    <property type="protein sequence ID" value="RLV57222.1"/>
    <property type="molecule type" value="Genomic_DNA"/>
</dbReference>
<evidence type="ECO:0000256" key="2">
    <source>
        <dbReference type="ARBA" id="ARBA00022475"/>
    </source>
</evidence>
<reference evidence="9 10" key="1">
    <citation type="submission" date="2018-10" db="EMBL/GenBank/DDBJ databases">
        <title>Aeromicrobium sp. 9W16Y-2 whole genome shotgun sequence.</title>
        <authorList>
            <person name="Li F."/>
        </authorList>
    </citation>
    <scope>NUCLEOTIDE SEQUENCE [LARGE SCALE GENOMIC DNA]</scope>
    <source>
        <strain evidence="9 10">9W16Y-2</strain>
    </source>
</reference>
<dbReference type="PANTHER" id="PTHR33362">
    <property type="entry name" value="SIALIC ACID TRAP TRANSPORTER PERMEASE PROTEIN SIAT-RELATED"/>
    <property type="match status" value="1"/>
</dbReference>
<feature type="transmembrane region" description="Helical" evidence="7">
    <location>
        <begin position="339"/>
        <end position="357"/>
    </location>
</feature>
<dbReference type="OrthoDB" id="9777699at2"/>
<dbReference type="Proteomes" id="UP000282515">
    <property type="component" value="Unassembled WGS sequence"/>
</dbReference>
<feature type="transmembrane region" description="Helical" evidence="7">
    <location>
        <begin position="220"/>
        <end position="242"/>
    </location>
</feature>
<keyword evidence="6 7" id="KW-0472">Membrane</keyword>
<evidence type="ECO:0000313" key="9">
    <source>
        <dbReference type="EMBL" id="RLV57222.1"/>
    </source>
</evidence>
<dbReference type="InterPro" id="IPR004681">
    <property type="entry name" value="TRAP_DctM"/>
</dbReference>
<evidence type="ECO:0000256" key="7">
    <source>
        <dbReference type="SAM" id="Phobius"/>
    </source>
</evidence>
<name>A0A3L8PTA1_9ACTN</name>
<dbReference type="PIRSF" id="PIRSF006066">
    <property type="entry name" value="HI0050"/>
    <property type="match status" value="1"/>
</dbReference>
<feature type="transmembrane region" description="Helical" evidence="7">
    <location>
        <begin position="363"/>
        <end position="387"/>
    </location>
</feature>
<keyword evidence="2" id="KW-1003">Cell membrane</keyword>
<feature type="transmembrane region" description="Helical" evidence="7">
    <location>
        <begin position="408"/>
        <end position="429"/>
    </location>
</feature>
<dbReference type="NCBIfam" id="TIGR00786">
    <property type="entry name" value="dctM"/>
    <property type="match status" value="1"/>
</dbReference>
<keyword evidence="10" id="KW-1185">Reference proteome</keyword>
<evidence type="ECO:0000256" key="4">
    <source>
        <dbReference type="ARBA" id="ARBA00022692"/>
    </source>
</evidence>
<evidence type="ECO:0000256" key="6">
    <source>
        <dbReference type="ARBA" id="ARBA00023136"/>
    </source>
</evidence>
<feature type="transmembrane region" description="Helical" evidence="7">
    <location>
        <begin position="248"/>
        <end position="266"/>
    </location>
</feature>
<feature type="transmembrane region" description="Helical" evidence="7">
    <location>
        <begin position="6"/>
        <end position="22"/>
    </location>
</feature>
<evidence type="ECO:0000313" key="10">
    <source>
        <dbReference type="Proteomes" id="UP000282515"/>
    </source>
</evidence>
<dbReference type="InterPro" id="IPR010656">
    <property type="entry name" value="DctM"/>
</dbReference>
<evidence type="ECO:0000259" key="8">
    <source>
        <dbReference type="Pfam" id="PF06808"/>
    </source>
</evidence>
<dbReference type="RefSeq" id="WP_121792631.1">
    <property type="nucleotide sequence ID" value="NZ_RDBF01000001.1"/>
</dbReference>